<dbReference type="InterPro" id="IPR008533">
    <property type="entry name" value="DUF815"/>
</dbReference>
<dbReference type="Proteomes" id="UP000199662">
    <property type="component" value="Unassembled WGS sequence"/>
</dbReference>
<gene>
    <name evidence="2" type="ORF">SAMN05660742_11447</name>
</gene>
<sequence length="410" mass="46826">MHTPNLQELLICRDILNDKTIKIFLEAIANPQQTAEQHKLAAALIDQAEALGLSGNLLRSYFIHLLAQGQNTAAQMTEKSNGKIGESLHQAFFHDMELFYEIFHILPSTLFHTNMLDNYIPTKKTDLPAFNSLNAEINQTDNPTALTNAFLNYYQAYGYGDIANYRAFHWDKEKKLIGIRHFEAIKLTDLVGYQHQKDLLIQNTEAFAAGKPANNVLLVGARGTGKSSSVKALANTYYEKGLRLIQISKSQLIELPKIMEELRQLASKKFILFLDDLSFEPFEIEYKYLKSAIEGGVESRPDNVLIYATSNRRHIIKENWQDRDDTQDELYRADSVNETISLSDRFGLTIHFLSPNQDEYLAIIDHLLQKEKIVLDKEDLRIQALRWEMTHSGRSGRVAQQFVTSYLGNL</sequence>
<accession>A0A1H7AXD0</accession>
<keyword evidence="3" id="KW-1185">Reference proteome</keyword>
<dbReference type="InterPro" id="IPR027417">
    <property type="entry name" value="P-loop_NTPase"/>
</dbReference>
<name>A0A1H7AXD0_9FIRM</name>
<evidence type="ECO:0000259" key="1">
    <source>
        <dbReference type="SMART" id="SM00382"/>
    </source>
</evidence>
<dbReference type="SUPFAM" id="SSF52540">
    <property type="entry name" value="P-loop containing nucleoside triphosphate hydrolases"/>
    <property type="match status" value="1"/>
</dbReference>
<evidence type="ECO:0000313" key="2">
    <source>
        <dbReference type="EMBL" id="SEJ70281.1"/>
    </source>
</evidence>
<reference evidence="2 3" key="1">
    <citation type="submission" date="2016-10" db="EMBL/GenBank/DDBJ databases">
        <authorList>
            <person name="de Groot N.N."/>
        </authorList>
    </citation>
    <scope>NUCLEOTIDE SEQUENCE [LARGE SCALE GENOMIC DNA]</scope>
    <source>
        <strain evidence="2 3">DSM 2179</strain>
    </source>
</reference>
<dbReference type="Pfam" id="PF05673">
    <property type="entry name" value="DUF815"/>
    <property type="match status" value="1"/>
</dbReference>
<dbReference type="SMART" id="SM00382">
    <property type="entry name" value="AAA"/>
    <property type="match status" value="1"/>
</dbReference>
<organism evidence="2 3">
    <name type="scientific">Propionispira arboris</name>
    <dbReference type="NCBI Taxonomy" id="84035"/>
    <lineage>
        <taxon>Bacteria</taxon>
        <taxon>Bacillati</taxon>
        <taxon>Bacillota</taxon>
        <taxon>Negativicutes</taxon>
        <taxon>Selenomonadales</taxon>
        <taxon>Selenomonadaceae</taxon>
        <taxon>Propionispira</taxon>
    </lineage>
</organism>
<dbReference type="STRING" id="84035.SAMN05660742_11447"/>
<dbReference type="InterPro" id="IPR003593">
    <property type="entry name" value="AAA+_ATPase"/>
</dbReference>
<dbReference type="CDD" id="cd00009">
    <property type="entry name" value="AAA"/>
    <property type="match status" value="1"/>
</dbReference>
<dbReference type="RefSeq" id="WP_091832806.1">
    <property type="nucleotide sequence ID" value="NZ_FNZK01000014.1"/>
</dbReference>
<dbReference type="PANTHER" id="PTHR42935">
    <property type="entry name" value="SLR0930 PROTEIN"/>
    <property type="match status" value="1"/>
</dbReference>
<proteinExistence type="predicted"/>
<evidence type="ECO:0000313" key="3">
    <source>
        <dbReference type="Proteomes" id="UP000199662"/>
    </source>
</evidence>
<dbReference type="EMBL" id="FNZK01000014">
    <property type="protein sequence ID" value="SEJ70281.1"/>
    <property type="molecule type" value="Genomic_DNA"/>
</dbReference>
<dbReference type="AlphaFoldDB" id="A0A1H7AXD0"/>
<feature type="domain" description="AAA+ ATPase" evidence="1">
    <location>
        <begin position="212"/>
        <end position="334"/>
    </location>
</feature>
<protein>
    <recommendedName>
        <fullName evidence="1">AAA+ ATPase domain-containing protein</fullName>
    </recommendedName>
</protein>
<dbReference type="PANTHER" id="PTHR42935:SF1">
    <property type="entry name" value="SLR0930 PROTEIN"/>
    <property type="match status" value="1"/>
</dbReference>
<dbReference type="Gene3D" id="3.40.50.300">
    <property type="entry name" value="P-loop containing nucleotide triphosphate hydrolases"/>
    <property type="match status" value="1"/>
</dbReference>